<gene>
    <name evidence="2" type="ORF">FEM21_17280</name>
</gene>
<dbReference type="AlphaFoldDB" id="A0A066WM79"/>
<keyword evidence="3" id="KW-1185">Reference proteome</keyword>
<dbReference type="PATRIC" id="fig|1492738.3.peg.1716"/>
<evidence type="ECO:0000256" key="1">
    <source>
        <dbReference type="SAM" id="Phobius"/>
    </source>
</evidence>
<sequence>MLDPVAYCTIPINNSRYIYISMVVGVAIASFVIVKAVERKNKKTPM</sequence>
<feature type="transmembrane region" description="Helical" evidence="1">
    <location>
        <begin position="17"/>
        <end position="37"/>
    </location>
</feature>
<keyword evidence="1" id="KW-1133">Transmembrane helix</keyword>
<keyword evidence="1" id="KW-0472">Membrane</keyword>
<proteinExistence type="predicted"/>
<keyword evidence="1" id="KW-0812">Transmembrane</keyword>
<name>A0A066WM79_9FLAO</name>
<evidence type="ECO:0000313" key="3">
    <source>
        <dbReference type="Proteomes" id="UP000027064"/>
    </source>
</evidence>
<organism evidence="2 3">
    <name type="scientific">Flavobacterium seoulense</name>
    <dbReference type="NCBI Taxonomy" id="1492738"/>
    <lineage>
        <taxon>Bacteria</taxon>
        <taxon>Pseudomonadati</taxon>
        <taxon>Bacteroidota</taxon>
        <taxon>Flavobacteriia</taxon>
        <taxon>Flavobacteriales</taxon>
        <taxon>Flavobacteriaceae</taxon>
        <taxon>Flavobacterium</taxon>
    </lineage>
</organism>
<evidence type="ECO:0000313" key="2">
    <source>
        <dbReference type="EMBL" id="KDN55137.1"/>
    </source>
</evidence>
<dbReference type="Proteomes" id="UP000027064">
    <property type="component" value="Unassembled WGS sequence"/>
</dbReference>
<dbReference type="EMBL" id="JNCA01000016">
    <property type="protein sequence ID" value="KDN55137.1"/>
    <property type="molecule type" value="Genomic_DNA"/>
</dbReference>
<reference evidence="2 3" key="1">
    <citation type="submission" date="2014-05" db="EMBL/GenBank/DDBJ databases">
        <title>Genome Sequence of Flavobacterium sp. EM1321.</title>
        <authorList>
            <person name="Shin S.-K."/>
            <person name="Yi H."/>
        </authorList>
    </citation>
    <scope>NUCLEOTIDE SEQUENCE [LARGE SCALE GENOMIC DNA]</scope>
    <source>
        <strain evidence="2 3">EM1321</strain>
    </source>
</reference>
<comment type="caution">
    <text evidence="2">The sequence shown here is derived from an EMBL/GenBank/DDBJ whole genome shotgun (WGS) entry which is preliminary data.</text>
</comment>
<accession>A0A066WM79</accession>
<protein>
    <submittedName>
        <fullName evidence="2">Uncharacterized protein</fullName>
    </submittedName>
</protein>